<sequence length="491" mass="53578">MAFAVIRVLMVAVVFVITSALGFAEVKPGFKARISQSGLNYLRDAGLQILREEIIKMDIPDLSGDAHVPVVGSISYTISDMHITSFSISSAVLTTSAGVGVVLQANGISLSLHGNWRYRNHGWIRISDSGSFDASLSGAHLALTLRIGIDQAGRPTVSSASSDCSFNSGSVHVKLHGGASWLYNLFSGSINKAIENSLNKQTCSVVIREVNTDLARQFSTLKTEAAIDRYAVIDYSFVSRPEFSGHIDTAHKGEVFPRGKPRTEAPFNVPTIPADPDVSHHAFLWITDYLFETAGYVYYKAGRFAYNVTQDKLPKGPFSFNTSSEVMKRTLPEVCKKYPNMLLQVNAKATAPPVVRISEANFNVLLKVDLDFFVILPSKSLAYLFTLNATVNGSTLLSCNGTNLLWSSNSLDVDISLKKSAIGKIEVKPLSEAVHFLTNFFLLPWINKKGETGFPLPTNPNIKFQAPVIKQGKGFIKLGVNVHFTPSVLLI</sequence>
<dbReference type="InterPro" id="IPR030675">
    <property type="entry name" value="BPI/LBP"/>
</dbReference>
<evidence type="ECO:0000256" key="1">
    <source>
        <dbReference type="ARBA" id="ARBA00004613"/>
    </source>
</evidence>
<organism evidence="10 11">
    <name type="scientific">Acanthaster planci</name>
    <name type="common">Crown-of-thorns starfish</name>
    <dbReference type="NCBI Taxonomy" id="133434"/>
    <lineage>
        <taxon>Eukaryota</taxon>
        <taxon>Metazoa</taxon>
        <taxon>Echinodermata</taxon>
        <taxon>Eleutherozoa</taxon>
        <taxon>Asterozoa</taxon>
        <taxon>Asteroidea</taxon>
        <taxon>Valvatacea</taxon>
        <taxon>Valvatida</taxon>
        <taxon>Acanthasteridae</taxon>
        <taxon>Acanthaster</taxon>
    </lineage>
</organism>
<dbReference type="OMA" id="GKMWIAD"/>
<feature type="chain" id="PRO_5034382026" evidence="7">
    <location>
        <begin position="25"/>
        <end position="491"/>
    </location>
</feature>
<comment type="similarity">
    <text evidence="2">Belongs to the BPI/LBP/Plunc superfamily. BPI/LBP family.</text>
</comment>
<evidence type="ECO:0000256" key="6">
    <source>
        <dbReference type="PIRSR" id="PIRSR002417-50"/>
    </source>
</evidence>
<dbReference type="SMART" id="SM00328">
    <property type="entry name" value="BPI1"/>
    <property type="match status" value="1"/>
</dbReference>
<comment type="subcellular location">
    <subcellularLocation>
        <location evidence="1">Secreted</location>
    </subcellularLocation>
</comment>
<dbReference type="PANTHER" id="PTHR10504">
    <property type="entry name" value="BACTERICIDAL PERMEABILITY-INCREASING BPI PROTEIN-RELATED"/>
    <property type="match status" value="1"/>
</dbReference>
<gene>
    <name evidence="11" type="primary">LOC110983282</name>
</gene>
<dbReference type="GO" id="GO:0008289">
    <property type="term" value="F:lipid binding"/>
    <property type="evidence" value="ECO:0007669"/>
    <property type="project" value="InterPro"/>
</dbReference>
<evidence type="ECO:0000313" key="10">
    <source>
        <dbReference type="Proteomes" id="UP000694845"/>
    </source>
</evidence>
<evidence type="ECO:0000256" key="2">
    <source>
        <dbReference type="ARBA" id="ARBA00007292"/>
    </source>
</evidence>
<evidence type="ECO:0000313" key="11">
    <source>
        <dbReference type="RefSeq" id="XP_022098108.1"/>
    </source>
</evidence>
<keyword evidence="4 6" id="KW-1015">Disulfide bond</keyword>
<dbReference type="GO" id="GO:0005615">
    <property type="term" value="C:extracellular space"/>
    <property type="evidence" value="ECO:0007669"/>
    <property type="project" value="InterPro"/>
</dbReference>
<accession>A0A8B7YXP7</accession>
<dbReference type="KEGG" id="aplc:110983282"/>
<feature type="disulfide bond" evidence="6">
    <location>
        <begin position="164"/>
        <end position="203"/>
    </location>
</feature>
<dbReference type="Pfam" id="PF02886">
    <property type="entry name" value="LBP_BPI_CETP_C"/>
    <property type="match status" value="1"/>
</dbReference>
<dbReference type="Proteomes" id="UP000694845">
    <property type="component" value="Unplaced"/>
</dbReference>
<proteinExistence type="inferred from homology"/>
<evidence type="ECO:0000259" key="8">
    <source>
        <dbReference type="SMART" id="SM00328"/>
    </source>
</evidence>
<reference evidence="11" key="1">
    <citation type="submission" date="2025-08" db="UniProtKB">
        <authorList>
            <consortium name="RefSeq"/>
        </authorList>
    </citation>
    <scope>IDENTIFICATION</scope>
</reference>
<dbReference type="FunFam" id="3.15.10.10:FF:000001">
    <property type="entry name" value="phospholipid transfer protein-like"/>
    <property type="match status" value="1"/>
</dbReference>
<protein>
    <submittedName>
        <fullName evidence="11">Lipopolysaccharide-binding protein-like</fullName>
    </submittedName>
</protein>
<name>A0A8B7YXP7_ACAPL</name>
<keyword evidence="5" id="KW-0325">Glycoprotein</keyword>
<dbReference type="AlphaFoldDB" id="A0A8B7YXP7"/>
<keyword evidence="7" id="KW-0732">Signal</keyword>
<dbReference type="GeneID" id="110983282"/>
<dbReference type="InterPro" id="IPR017942">
    <property type="entry name" value="Lipid-bd_serum_glycop_N"/>
</dbReference>
<dbReference type="OrthoDB" id="10255543at2759"/>
<evidence type="ECO:0000256" key="3">
    <source>
        <dbReference type="ARBA" id="ARBA00022525"/>
    </source>
</evidence>
<feature type="domain" description="Lipid-binding serum glycoprotein C-terminal" evidence="9">
    <location>
        <begin position="276"/>
        <end position="480"/>
    </location>
</feature>
<dbReference type="PIRSF" id="PIRSF002417">
    <property type="entry name" value="Lipid_binding_protein"/>
    <property type="match status" value="1"/>
</dbReference>
<dbReference type="SUPFAM" id="SSF55394">
    <property type="entry name" value="Bactericidal permeability-increasing protein, BPI"/>
    <property type="match status" value="2"/>
</dbReference>
<evidence type="ECO:0000259" key="9">
    <source>
        <dbReference type="SMART" id="SM00329"/>
    </source>
</evidence>
<dbReference type="InterPro" id="IPR032942">
    <property type="entry name" value="BPI/LBP/Plunc"/>
</dbReference>
<feature type="signal peptide" evidence="7">
    <location>
        <begin position="1"/>
        <end position="24"/>
    </location>
</feature>
<dbReference type="PANTHER" id="PTHR10504:SF131">
    <property type="entry name" value="BPI2 DOMAIN-CONTAINING PROTEIN"/>
    <property type="match status" value="1"/>
</dbReference>
<evidence type="ECO:0000256" key="7">
    <source>
        <dbReference type="SAM" id="SignalP"/>
    </source>
</evidence>
<dbReference type="RefSeq" id="XP_022098108.1">
    <property type="nucleotide sequence ID" value="XM_022242416.1"/>
</dbReference>
<feature type="domain" description="Lipid-binding serum glycoprotein N-terminal" evidence="8">
    <location>
        <begin position="33"/>
        <end position="260"/>
    </location>
</feature>
<evidence type="ECO:0000256" key="5">
    <source>
        <dbReference type="ARBA" id="ARBA00023180"/>
    </source>
</evidence>
<dbReference type="Pfam" id="PF01273">
    <property type="entry name" value="LBP_BPI_CETP"/>
    <property type="match status" value="1"/>
</dbReference>
<dbReference type="Gene3D" id="3.15.10.10">
    <property type="entry name" value="Bactericidal permeability-increasing protein, domain 1"/>
    <property type="match status" value="1"/>
</dbReference>
<keyword evidence="3" id="KW-0964">Secreted</keyword>
<dbReference type="FunFam" id="3.15.20.10:FF:000001">
    <property type="entry name" value="Phospholipid transfer protein"/>
    <property type="match status" value="1"/>
</dbReference>
<keyword evidence="10" id="KW-1185">Reference proteome</keyword>
<dbReference type="InterPro" id="IPR001124">
    <property type="entry name" value="Lipid-bd_serum_glycop_C"/>
</dbReference>
<dbReference type="SMART" id="SM00329">
    <property type="entry name" value="BPI2"/>
    <property type="match status" value="1"/>
</dbReference>
<dbReference type="Gene3D" id="3.15.20.10">
    <property type="entry name" value="Bactericidal permeability-increasing protein, domain 2"/>
    <property type="match status" value="1"/>
</dbReference>
<dbReference type="InterPro" id="IPR017943">
    <property type="entry name" value="Bactericidal_perm-incr_a/b_dom"/>
</dbReference>
<evidence type="ECO:0000256" key="4">
    <source>
        <dbReference type="ARBA" id="ARBA00023157"/>
    </source>
</evidence>